<dbReference type="OrthoDB" id="9803532at2"/>
<organism evidence="2 3">
    <name type="scientific">Selenomonas ruminantium</name>
    <dbReference type="NCBI Taxonomy" id="971"/>
    <lineage>
        <taxon>Bacteria</taxon>
        <taxon>Bacillati</taxon>
        <taxon>Bacillota</taxon>
        <taxon>Negativicutes</taxon>
        <taxon>Selenomonadales</taxon>
        <taxon>Selenomonadaceae</taxon>
        <taxon>Selenomonas</taxon>
    </lineage>
</organism>
<evidence type="ECO:0000259" key="1">
    <source>
        <dbReference type="Pfam" id="PF04168"/>
    </source>
</evidence>
<dbReference type="EMBL" id="FRBC01000038">
    <property type="protein sequence ID" value="SHL06562.1"/>
    <property type="molecule type" value="Genomic_DNA"/>
</dbReference>
<sequence length="231" mass="26448">MDHDISMTKINNLFWLGRYSARVDTTIRYLAKWYDSMLDGKVIDFQHFCQSLDIPCNYLSAYQFMRSYIFEKKNPDSVRSAAEAMLGNGMVLRETIGSNTLSYLQMTVYAMDKAAVTTNPWLGFQKVCDLLMAFAGRCDVYIDQQCIRDIIKCGASVERLSLSIAFDYPEKALLKDLQKLVVYTGRMVLPLPMDEDALALLQAQEERLEWGDPLSVSRQELQKAVESLFQL</sequence>
<gene>
    <name evidence="2" type="ORF">SAMN05216582_13822</name>
</gene>
<name>A0A1M6XKN9_SELRU</name>
<dbReference type="InterPro" id="IPR007296">
    <property type="entry name" value="DUF403"/>
</dbReference>
<dbReference type="Pfam" id="PF04168">
    <property type="entry name" value="Alpha-E"/>
    <property type="match status" value="1"/>
</dbReference>
<evidence type="ECO:0000313" key="2">
    <source>
        <dbReference type="EMBL" id="SHL06562.1"/>
    </source>
</evidence>
<protein>
    <submittedName>
        <fullName evidence="2">A predicted alpha-helical domain with a conserved ER motif</fullName>
    </submittedName>
</protein>
<dbReference type="AlphaFoldDB" id="A0A1M6XKN9"/>
<proteinExistence type="predicted"/>
<evidence type="ECO:0000313" key="3">
    <source>
        <dbReference type="Proteomes" id="UP000184263"/>
    </source>
</evidence>
<accession>A0A1M6XKN9</accession>
<dbReference type="RefSeq" id="WP_073092662.1">
    <property type="nucleotide sequence ID" value="NZ_FRBC01000038.1"/>
</dbReference>
<dbReference type="Proteomes" id="UP000184263">
    <property type="component" value="Unassembled WGS sequence"/>
</dbReference>
<feature type="domain" description="DUF403" evidence="1">
    <location>
        <begin position="11"/>
        <end position="161"/>
    </location>
</feature>
<reference evidence="2 3" key="1">
    <citation type="submission" date="2016-11" db="EMBL/GenBank/DDBJ databases">
        <authorList>
            <person name="Jaros S."/>
            <person name="Januszkiewicz K."/>
            <person name="Wedrychowicz H."/>
        </authorList>
    </citation>
    <scope>NUCLEOTIDE SEQUENCE [LARGE SCALE GENOMIC DNA]</scope>
    <source>
        <strain evidence="2 3">HD4</strain>
    </source>
</reference>